<dbReference type="GeneID" id="68115832"/>
<keyword evidence="2" id="KW-1185">Reference proteome</keyword>
<dbReference type="PANTHER" id="PTHR19446">
    <property type="entry name" value="REVERSE TRANSCRIPTASES"/>
    <property type="match status" value="1"/>
</dbReference>
<evidence type="ECO:0000313" key="2">
    <source>
        <dbReference type="Proteomes" id="UP000444721"/>
    </source>
</evidence>
<organism evidence="1 2">
    <name type="scientific">Naegleria fowleri</name>
    <name type="common">Brain eating amoeba</name>
    <dbReference type="NCBI Taxonomy" id="5763"/>
    <lineage>
        <taxon>Eukaryota</taxon>
        <taxon>Discoba</taxon>
        <taxon>Heterolobosea</taxon>
        <taxon>Tetramitia</taxon>
        <taxon>Eutetramitia</taxon>
        <taxon>Vahlkampfiidae</taxon>
        <taxon>Naegleria</taxon>
    </lineage>
</organism>
<proteinExistence type="predicted"/>
<dbReference type="RefSeq" id="XP_044557823.1">
    <property type="nucleotide sequence ID" value="XM_044712487.1"/>
</dbReference>
<sequence>MFNTEQEVTKTLPEIKKNNTVAQWKFHHITAKELDKVISKTKNSMAGYDNISVSLLKILDNNSLQILAKCINHTIDSEMVPKELGIGILLPLPKINMPSKLSDFRPIVVLSVIYRLFSSIINKQFMNVLEEANLIHTAQRGFMKKVQH</sequence>
<evidence type="ECO:0000313" key="1">
    <source>
        <dbReference type="EMBL" id="KAF0973110.1"/>
    </source>
</evidence>
<dbReference type="VEuPathDB" id="AmoebaDB:NfTy_009150"/>
<dbReference type="VEuPathDB" id="AmoebaDB:NF0132000"/>
<name>A0A6A5BGF9_NAEFO</name>
<protein>
    <recommendedName>
        <fullName evidence="3">Reverse transcriptase domain-containing protein</fullName>
    </recommendedName>
</protein>
<comment type="caution">
    <text evidence="1">The sequence shown here is derived from an EMBL/GenBank/DDBJ whole genome shotgun (WGS) entry which is preliminary data.</text>
</comment>
<dbReference type="VEuPathDB" id="AmoebaDB:FDP41_008614"/>
<evidence type="ECO:0008006" key="3">
    <source>
        <dbReference type="Google" id="ProtNLM"/>
    </source>
</evidence>
<reference evidence="1 2" key="1">
    <citation type="journal article" date="2019" name="Sci. Rep.">
        <title>Nanopore sequencing improves the draft genome of the human pathogenic amoeba Naegleria fowleri.</title>
        <authorList>
            <person name="Liechti N."/>
            <person name="Schurch N."/>
            <person name="Bruggmann R."/>
            <person name="Wittwer M."/>
        </authorList>
    </citation>
    <scope>NUCLEOTIDE SEQUENCE [LARGE SCALE GENOMIC DNA]</scope>
    <source>
        <strain evidence="1 2">ATCC 30894</strain>
    </source>
</reference>
<accession>A0A6A5BGF9</accession>
<dbReference type="EMBL" id="VFQX01000062">
    <property type="protein sequence ID" value="KAF0973110.1"/>
    <property type="molecule type" value="Genomic_DNA"/>
</dbReference>
<gene>
    <name evidence="1" type="ORF">FDP41_008614</name>
</gene>
<dbReference type="Proteomes" id="UP000444721">
    <property type="component" value="Unassembled WGS sequence"/>
</dbReference>
<dbReference type="AlphaFoldDB" id="A0A6A5BGF9"/>
<dbReference type="OrthoDB" id="410104at2759"/>